<dbReference type="Proteomes" id="UP000548423">
    <property type="component" value="Unassembled WGS sequence"/>
</dbReference>
<evidence type="ECO:0000313" key="2">
    <source>
        <dbReference type="EMBL" id="NYE08953.1"/>
    </source>
</evidence>
<dbReference type="GO" id="GO:0008235">
    <property type="term" value="F:metalloexopeptidase activity"/>
    <property type="evidence" value="ECO:0007669"/>
    <property type="project" value="InterPro"/>
</dbReference>
<protein>
    <recommendedName>
        <fullName evidence="1">Peptidase M28 domain-containing protein</fullName>
    </recommendedName>
</protein>
<reference evidence="3" key="1">
    <citation type="submission" date="2020-07" db="EMBL/GenBank/DDBJ databases">
        <authorList>
            <person name="Partida-Martinez L."/>
            <person name="Huntemann M."/>
            <person name="Clum A."/>
            <person name="Wang J."/>
            <person name="Palaniappan K."/>
            <person name="Ritter S."/>
            <person name="Chen I.-M."/>
            <person name="Stamatis D."/>
            <person name="Reddy T."/>
            <person name="O'Malley R."/>
            <person name="Daum C."/>
            <person name="Shapiro N."/>
            <person name="Ivanova N."/>
            <person name="Kyrpides N."/>
            <person name="Woyke T."/>
        </authorList>
    </citation>
    <scope>NUCLEOTIDE SEQUENCE [LARGE SCALE GENOMIC DNA]</scope>
    <source>
        <strain evidence="3">AT2.8</strain>
    </source>
</reference>
<accession>A0A852TJJ5</accession>
<sequence>MKKEYSKLIQKLSNPNLNGRVPGTKGHEVARKLILEQFEKLSLTPLVEKEWEQTYTAFDGKIGRNLLARRKGHGDKWLLLGAHYDHINGCPGANDNAAAIGILLSVLDSLMSSNLNINIVLAIFDMEEHRYFLTKSMGSIHFYRDSQKRLNYDHFLGAFILDLCGHSVGVKDRENSLFVIGANTSPFLSQSIEITQNHIKNLQVYRLRSRRIFHLSDNYIFERNRKPNLFFTCGLDPNYHTRKDTFEKLNLVKISNISTYITHCILTINRKFGDNNDEFLLTSAENPPFNHESETAELSRFFKAEIGPHHNLDRICDFLISELSKTPNNDLVKIKSTLKDLGIL</sequence>
<dbReference type="PANTHER" id="PTHR12147:SF26">
    <property type="entry name" value="PEPTIDASE M28 DOMAIN-CONTAINING PROTEIN"/>
    <property type="match status" value="1"/>
</dbReference>
<name>A0A852TJJ5_9BACI</name>
<evidence type="ECO:0000313" key="3">
    <source>
        <dbReference type="Proteomes" id="UP000548423"/>
    </source>
</evidence>
<proteinExistence type="predicted"/>
<feature type="domain" description="Peptidase M28" evidence="1">
    <location>
        <begin position="65"/>
        <end position="261"/>
    </location>
</feature>
<dbReference type="EMBL" id="JACCBX010000017">
    <property type="protein sequence ID" value="NYE08953.1"/>
    <property type="molecule type" value="Genomic_DNA"/>
</dbReference>
<dbReference type="PANTHER" id="PTHR12147">
    <property type="entry name" value="METALLOPEPTIDASE M28 FAMILY MEMBER"/>
    <property type="match status" value="1"/>
</dbReference>
<dbReference type="SUPFAM" id="SSF53187">
    <property type="entry name" value="Zn-dependent exopeptidases"/>
    <property type="match status" value="1"/>
</dbReference>
<gene>
    <name evidence="2" type="ORF">F4694_005810</name>
</gene>
<dbReference type="InterPro" id="IPR045175">
    <property type="entry name" value="M28_fam"/>
</dbReference>
<evidence type="ECO:0000259" key="1">
    <source>
        <dbReference type="Pfam" id="PF04389"/>
    </source>
</evidence>
<dbReference type="Gene3D" id="3.40.630.10">
    <property type="entry name" value="Zn peptidases"/>
    <property type="match status" value="1"/>
</dbReference>
<organism evidence="2 3">
    <name type="scientific">Neobacillus niacini</name>
    <dbReference type="NCBI Taxonomy" id="86668"/>
    <lineage>
        <taxon>Bacteria</taxon>
        <taxon>Bacillati</taxon>
        <taxon>Bacillota</taxon>
        <taxon>Bacilli</taxon>
        <taxon>Bacillales</taxon>
        <taxon>Bacillaceae</taxon>
        <taxon>Neobacillus</taxon>
    </lineage>
</organism>
<dbReference type="GO" id="GO:0006508">
    <property type="term" value="P:proteolysis"/>
    <property type="evidence" value="ECO:0007669"/>
    <property type="project" value="InterPro"/>
</dbReference>
<dbReference type="InterPro" id="IPR007484">
    <property type="entry name" value="Peptidase_M28"/>
</dbReference>
<dbReference type="AlphaFoldDB" id="A0A852TJJ5"/>
<reference evidence="3" key="2">
    <citation type="submission" date="2020-08" db="EMBL/GenBank/DDBJ databases">
        <title>The Agave Microbiome: Exploring the role of microbial communities in plant adaptations to desert environments.</title>
        <authorList>
            <person name="Partida-Martinez L.P."/>
        </authorList>
    </citation>
    <scope>NUCLEOTIDE SEQUENCE [LARGE SCALE GENOMIC DNA]</scope>
    <source>
        <strain evidence="3">AT2.8</strain>
    </source>
</reference>
<comment type="caution">
    <text evidence="2">The sequence shown here is derived from an EMBL/GenBank/DDBJ whole genome shotgun (WGS) entry which is preliminary data.</text>
</comment>
<dbReference type="Pfam" id="PF04389">
    <property type="entry name" value="Peptidase_M28"/>
    <property type="match status" value="1"/>
</dbReference>